<dbReference type="Pfam" id="PF13489">
    <property type="entry name" value="Methyltransf_23"/>
    <property type="match status" value="1"/>
</dbReference>
<dbReference type="Proteomes" id="UP000179233">
    <property type="component" value="Unassembled WGS sequence"/>
</dbReference>
<dbReference type="PANTHER" id="PTHR43861:SF3">
    <property type="entry name" value="PUTATIVE (AFU_ORTHOLOGUE AFUA_2G14390)-RELATED"/>
    <property type="match status" value="1"/>
</dbReference>
<dbReference type="Gene3D" id="3.40.50.150">
    <property type="entry name" value="Vaccinia Virus protein VP39"/>
    <property type="match status" value="1"/>
</dbReference>
<proteinExistence type="predicted"/>
<evidence type="ECO:0008006" key="4">
    <source>
        <dbReference type="Google" id="ProtNLM"/>
    </source>
</evidence>
<dbReference type="EMBL" id="MHCJ01000007">
    <property type="protein sequence ID" value="OGY17674.1"/>
    <property type="molecule type" value="Genomic_DNA"/>
</dbReference>
<evidence type="ECO:0000313" key="3">
    <source>
        <dbReference type="Proteomes" id="UP000179233"/>
    </source>
</evidence>
<sequence length="237" mass="26234">MIKPQKISLTNTEYLSLRNSDEALRISIEQAMPTLGTLVLDIGCGSMPLTPLFHQKRSIYIGVDINQSVKPHAVMVAERLAVRSKTVDLILCIATLEHVMSPQAVLSEASRVLKKGGSIIVQVPSLYPYHPSPEDHWRWTHTGLEQILRNAGLTVTAFYPSGTTLTTYLTIFIQGVSLFLIQSKVFSWLNLPVVVSLNSIGRLLEKFFSPNTPFYAPGNFLLSLAAVARKEGETNLQ</sequence>
<name>A0A1G1VQS7_9BACT</name>
<evidence type="ECO:0000256" key="1">
    <source>
        <dbReference type="ARBA" id="ARBA00022679"/>
    </source>
</evidence>
<keyword evidence="1" id="KW-0808">Transferase</keyword>
<dbReference type="GO" id="GO:0016740">
    <property type="term" value="F:transferase activity"/>
    <property type="evidence" value="ECO:0007669"/>
    <property type="project" value="UniProtKB-KW"/>
</dbReference>
<organism evidence="2 3">
    <name type="scientific">Candidatus Chisholmbacteria bacterium RIFCSPHIGHO2_01_FULL_52_32</name>
    <dbReference type="NCBI Taxonomy" id="1797591"/>
    <lineage>
        <taxon>Bacteria</taxon>
        <taxon>Candidatus Chisholmiibacteriota</taxon>
    </lineage>
</organism>
<dbReference type="InterPro" id="IPR029063">
    <property type="entry name" value="SAM-dependent_MTases_sf"/>
</dbReference>
<evidence type="ECO:0000313" key="2">
    <source>
        <dbReference type="EMBL" id="OGY17674.1"/>
    </source>
</evidence>
<gene>
    <name evidence="2" type="ORF">A2786_05710</name>
</gene>
<dbReference type="CDD" id="cd02440">
    <property type="entry name" value="AdoMet_MTases"/>
    <property type="match status" value="1"/>
</dbReference>
<comment type="caution">
    <text evidence="2">The sequence shown here is derived from an EMBL/GenBank/DDBJ whole genome shotgun (WGS) entry which is preliminary data.</text>
</comment>
<protein>
    <recommendedName>
        <fullName evidence="4">Methyltransferase type 11 domain-containing protein</fullName>
    </recommendedName>
</protein>
<dbReference type="PANTHER" id="PTHR43861">
    <property type="entry name" value="TRANS-ACONITATE 2-METHYLTRANSFERASE-RELATED"/>
    <property type="match status" value="1"/>
</dbReference>
<accession>A0A1G1VQS7</accession>
<dbReference type="AlphaFoldDB" id="A0A1G1VQS7"/>
<dbReference type="SUPFAM" id="SSF53335">
    <property type="entry name" value="S-adenosyl-L-methionine-dependent methyltransferases"/>
    <property type="match status" value="1"/>
</dbReference>
<reference evidence="2 3" key="1">
    <citation type="journal article" date="2016" name="Nat. Commun.">
        <title>Thousands of microbial genomes shed light on interconnected biogeochemical processes in an aquifer system.</title>
        <authorList>
            <person name="Anantharaman K."/>
            <person name="Brown C.T."/>
            <person name="Hug L.A."/>
            <person name="Sharon I."/>
            <person name="Castelle C.J."/>
            <person name="Probst A.J."/>
            <person name="Thomas B.C."/>
            <person name="Singh A."/>
            <person name="Wilkins M.J."/>
            <person name="Karaoz U."/>
            <person name="Brodie E.L."/>
            <person name="Williams K.H."/>
            <person name="Hubbard S.S."/>
            <person name="Banfield J.F."/>
        </authorList>
    </citation>
    <scope>NUCLEOTIDE SEQUENCE [LARGE SCALE GENOMIC DNA]</scope>
</reference>